<comment type="caution">
    <text evidence="6">The sequence shown here is derived from an EMBL/GenBank/DDBJ whole genome shotgun (WGS) entry which is preliminary data.</text>
</comment>
<dbReference type="Proteomes" id="UP000295157">
    <property type="component" value="Unassembled WGS sequence"/>
</dbReference>
<proteinExistence type="inferred from homology"/>
<dbReference type="InterPro" id="IPR050738">
    <property type="entry name" value="Sulfatase"/>
</dbReference>
<dbReference type="Gene3D" id="3.40.720.10">
    <property type="entry name" value="Alkaline Phosphatase, subunit A"/>
    <property type="match status" value="1"/>
</dbReference>
<dbReference type="PANTHER" id="PTHR42693:SF53">
    <property type="entry name" value="ENDO-4-O-SULFATASE"/>
    <property type="match status" value="1"/>
</dbReference>
<keyword evidence="2" id="KW-0479">Metal-binding</keyword>
<dbReference type="EMBL" id="SMJZ01000143">
    <property type="protein sequence ID" value="TDC02054.1"/>
    <property type="molecule type" value="Genomic_DNA"/>
</dbReference>
<keyword evidence="3" id="KW-0378">Hydrolase</keyword>
<evidence type="ECO:0000313" key="7">
    <source>
        <dbReference type="Proteomes" id="UP000295157"/>
    </source>
</evidence>
<keyword evidence="4" id="KW-0106">Calcium</keyword>
<dbReference type="AlphaFoldDB" id="A0A4R4N2J0"/>
<dbReference type="PROSITE" id="PS00523">
    <property type="entry name" value="SULFATASE_1"/>
    <property type="match status" value="1"/>
</dbReference>
<dbReference type="InterPro" id="IPR024607">
    <property type="entry name" value="Sulfatase_CS"/>
</dbReference>
<dbReference type="OrthoDB" id="9777306at2"/>
<evidence type="ECO:0000256" key="2">
    <source>
        <dbReference type="ARBA" id="ARBA00022723"/>
    </source>
</evidence>
<name>A0A4R4N2J0_9ACTN</name>
<dbReference type="SUPFAM" id="SSF53649">
    <property type="entry name" value="Alkaline phosphatase-like"/>
    <property type="match status" value="1"/>
</dbReference>
<reference evidence="6 7" key="1">
    <citation type="submission" date="2019-02" db="EMBL/GenBank/DDBJ databases">
        <title>Draft genome sequences of novel Actinobacteria.</title>
        <authorList>
            <person name="Sahin N."/>
            <person name="Ay H."/>
            <person name="Saygin H."/>
        </authorList>
    </citation>
    <scope>NUCLEOTIDE SEQUENCE [LARGE SCALE GENOMIC DNA]</scope>
    <source>
        <strain evidence="6 7">KC201</strain>
    </source>
</reference>
<dbReference type="InterPro" id="IPR017850">
    <property type="entry name" value="Alkaline_phosphatase_core_sf"/>
</dbReference>
<gene>
    <name evidence="6" type="ORF">E1267_30290</name>
</gene>
<evidence type="ECO:0000256" key="4">
    <source>
        <dbReference type="ARBA" id="ARBA00022837"/>
    </source>
</evidence>
<evidence type="ECO:0000313" key="6">
    <source>
        <dbReference type="EMBL" id="TDC02054.1"/>
    </source>
</evidence>
<dbReference type="Gene3D" id="3.30.1120.10">
    <property type="match status" value="1"/>
</dbReference>
<organism evidence="6 7">
    <name type="scientific">Nonomuraea longispora</name>
    <dbReference type="NCBI Taxonomy" id="1848320"/>
    <lineage>
        <taxon>Bacteria</taxon>
        <taxon>Bacillati</taxon>
        <taxon>Actinomycetota</taxon>
        <taxon>Actinomycetes</taxon>
        <taxon>Streptosporangiales</taxon>
        <taxon>Streptosporangiaceae</taxon>
        <taxon>Nonomuraea</taxon>
    </lineage>
</organism>
<comment type="similarity">
    <text evidence="1">Belongs to the sulfatase family.</text>
</comment>
<accession>A0A4R4N2J0</accession>
<evidence type="ECO:0000256" key="1">
    <source>
        <dbReference type="ARBA" id="ARBA00008779"/>
    </source>
</evidence>
<dbReference type="RefSeq" id="WP_132337447.1">
    <property type="nucleotide sequence ID" value="NZ_SMJZ01000143.1"/>
</dbReference>
<sequence length="411" mass="45675">MKDRPNVVLVFMDDMGYGDMGAMGGTVVKTPRMDSVAENGITFRHMYSAAPVCTPSRAALMTGRYAQRVGLPRVIFPHEGEGLSGYERTVPEVLKTRGYRTAGYGKWHLGCRPEHNPTRHGFDDFFGLLYSNDMDPVHLYDGEKPVQKEVEQAELTKQYTDRAIEFIERGGDDPFFVYLAHTMPHIPLHVEEGFRGTSRGGTYGDTIECIDFHLGRILDRLEELGLAEDTLVIVTSDNGPWFEGSTGGLRGRKIDTWEGGIRMPFVAQWPARIPAGSVCDEPACFIDLLPTLAGLTGAELPADRPIDGIDIGPALTGGPMPEREALYFFHHWTLNALRQGRWKLHVDRNPQPDRRELPQLFDLETDPGEAYNVANLEPEVMARLTELATSFAAEITAQRVEAEGRAAGRCA</sequence>
<dbReference type="GO" id="GO:0046872">
    <property type="term" value="F:metal ion binding"/>
    <property type="evidence" value="ECO:0007669"/>
    <property type="project" value="UniProtKB-KW"/>
</dbReference>
<dbReference type="InterPro" id="IPR000917">
    <property type="entry name" value="Sulfatase_N"/>
</dbReference>
<dbReference type="Pfam" id="PF00884">
    <property type="entry name" value="Sulfatase"/>
    <property type="match status" value="1"/>
</dbReference>
<dbReference type="GO" id="GO:0004065">
    <property type="term" value="F:arylsulfatase activity"/>
    <property type="evidence" value="ECO:0007669"/>
    <property type="project" value="TreeGrafter"/>
</dbReference>
<feature type="domain" description="Sulfatase N-terminal" evidence="5">
    <location>
        <begin position="5"/>
        <end position="298"/>
    </location>
</feature>
<dbReference type="PANTHER" id="PTHR42693">
    <property type="entry name" value="ARYLSULFATASE FAMILY MEMBER"/>
    <property type="match status" value="1"/>
</dbReference>
<evidence type="ECO:0000256" key="3">
    <source>
        <dbReference type="ARBA" id="ARBA00022801"/>
    </source>
</evidence>
<keyword evidence="7" id="KW-1185">Reference proteome</keyword>
<protein>
    <submittedName>
        <fullName evidence="6">Sulfatase</fullName>
    </submittedName>
</protein>
<dbReference type="CDD" id="cd16026">
    <property type="entry name" value="GALNS_like"/>
    <property type="match status" value="1"/>
</dbReference>
<evidence type="ECO:0000259" key="5">
    <source>
        <dbReference type="Pfam" id="PF00884"/>
    </source>
</evidence>